<gene>
    <name evidence="3" type="ORF">AKA01nite_03170</name>
</gene>
<dbReference type="Proteomes" id="UP000321662">
    <property type="component" value="Unassembled WGS sequence"/>
</dbReference>
<accession>A0A511AR62</accession>
<name>A0A511AR62_9LACT</name>
<evidence type="ECO:0000313" key="3">
    <source>
        <dbReference type="EMBL" id="GEK90695.1"/>
    </source>
</evidence>
<evidence type="ECO:0000256" key="1">
    <source>
        <dbReference type="PROSITE-ProRule" id="PRU00325"/>
    </source>
</evidence>
<dbReference type="RefSeq" id="WP_186805052.1">
    <property type="nucleotide sequence ID" value="NZ_BJUY01000002.1"/>
</dbReference>
<organism evidence="3 4">
    <name type="scientific">Alkalibacterium kapii</name>
    <dbReference type="NCBI Taxonomy" id="426704"/>
    <lineage>
        <taxon>Bacteria</taxon>
        <taxon>Bacillati</taxon>
        <taxon>Bacillota</taxon>
        <taxon>Bacilli</taxon>
        <taxon>Lactobacillales</taxon>
        <taxon>Carnobacteriaceae</taxon>
        <taxon>Alkalibacterium</taxon>
    </lineage>
</organism>
<evidence type="ECO:0000313" key="4">
    <source>
        <dbReference type="Proteomes" id="UP000321662"/>
    </source>
</evidence>
<keyword evidence="1" id="KW-0862">Zinc</keyword>
<dbReference type="GO" id="GO:0008270">
    <property type="term" value="F:zinc ion binding"/>
    <property type="evidence" value="ECO:0007669"/>
    <property type="project" value="UniProtKB-KW"/>
</dbReference>
<comment type="caution">
    <text evidence="3">The sequence shown here is derived from an EMBL/GenBank/DDBJ whole genome shotgun (WGS) entry which is preliminary data.</text>
</comment>
<feature type="domain" description="SWIM-type" evidence="2">
    <location>
        <begin position="48"/>
        <end position="87"/>
    </location>
</feature>
<dbReference type="PROSITE" id="PS50966">
    <property type="entry name" value="ZF_SWIM"/>
    <property type="match status" value="1"/>
</dbReference>
<keyword evidence="1" id="KW-0479">Metal-binding</keyword>
<dbReference type="Pfam" id="PF04434">
    <property type="entry name" value="SWIM"/>
    <property type="match status" value="1"/>
</dbReference>
<keyword evidence="1" id="KW-0863">Zinc-finger</keyword>
<proteinExistence type="predicted"/>
<dbReference type="EMBL" id="BJUY01000002">
    <property type="protein sequence ID" value="GEK90695.1"/>
    <property type="molecule type" value="Genomic_DNA"/>
</dbReference>
<keyword evidence="4" id="KW-1185">Reference proteome</keyword>
<sequence length="325" mass="38286">MRLTTFEDAIDPVILKRGLDYRRREKIMTVKKQSDTSFEFQVSGTKAYIVSVVFDEDRDTISSTECSCPYDRGPYCKHQVAAFYYLLENKSEYQGTISYEDLRLKLSHFYKNELIGLLIMQIKKYPAEKEILLNKYYTQRNYPDTTYIKREIREVINYYFDTYPTGLNSFHLMDLTDDLGELVDTARRLKGLVFYFDLSLYLYTEILILKSFTKDSMGSIDALLIYTLRDIGRKFTSIQGDTDKNKQTVFAIIEQAMQAPVYMKRLTHTVILLSTFKDHLVEPGARKIYLSLVDQTIEHCLTTNDKDNYERLNNIKQYVKKWYAE</sequence>
<dbReference type="InterPro" id="IPR007527">
    <property type="entry name" value="Znf_SWIM"/>
</dbReference>
<protein>
    <recommendedName>
        <fullName evidence="2">SWIM-type domain-containing protein</fullName>
    </recommendedName>
</protein>
<evidence type="ECO:0000259" key="2">
    <source>
        <dbReference type="PROSITE" id="PS50966"/>
    </source>
</evidence>
<reference evidence="3 4" key="1">
    <citation type="submission" date="2019-07" db="EMBL/GenBank/DDBJ databases">
        <title>Whole genome shotgun sequence of Alkalibacterium kapii NBRC 103247.</title>
        <authorList>
            <person name="Hosoyama A."/>
            <person name="Uohara A."/>
            <person name="Ohji S."/>
            <person name="Ichikawa N."/>
        </authorList>
    </citation>
    <scope>NUCLEOTIDE SEQUENCE [LARGE SCALE GENOMIC DNA]</scope>
    <source>
        <strain evidence="3 4">NBRC 103247</strain>
    </source>
</reference>
<dbReference type="AlphaFoldDB" id="A0A511AR62"/>